<evidence type="ECO:0000256" key="3">
    <source>
        <dbReference type="SAM" id="SignalP"/>
    </source>
</evidence>
<feature type="transmembrane region" description="Helical" evidence="2">
    <location>
        <begin position="59"/>
        <end position="87"/>
    </location>
</feature>
<keyword evidence="5" id="KW-1185">Reference proteome</keyword>
<comment type="caution">
    <text evidence="4">The sequence shown here is derived from an EMBL/GenBank/DDBJ whole genome shotgun (WGS) entry which is preliminary data.</text>
</comment>
<keyword evidence="2" id="KW-0812">Transmembrane</keyword>
<evidence type="ECO:0000313" key="5">
    <source>
        <dbReference type="Proteomes" id="UP000094527"/>
    </source>
</evidence>
<dbReference type="OMA" id="HIYEQPP"/>
<dbReference type="EMBL" id="LJIJ01000233">
    <property type="protein sequence ID" value="ODN00104.1"/>
    <property type="molecule type" value="Genomic_DNA"/>
</dbReference>
<feature type="chain" id="PRO_5008905011" evidence="3">
    <location>
        <begin position="25"/>
        <end position="201"/>
    </location>
</feature>
<keyword evidence="2" id="KW-1133">Transmembrane helix</keyword>
<feature type="signal peptide" evidence="3">
    <location>
        <begin position="1"/>
        <end position="24"/>
    </location>
</feature>
<reference evidence="4 5" key="1">
    <citation type="journal article" date="2016" name="Genome Biol. Evol.">
        <title>Gene Family Evolution Reflects Adaptation to Soil Environmental Stressors in the Genome of the Collembolan Orchesella cincta.</title>
        <authorList>
            <person name="Faddeeva-Vakhrusheva A."/>
            <person name="Derks M.F."/>
            <person name="Anvar S.Y."/>
            <person name="Agamennone V."/>
            <person name="Suring W."/>
            <person name="Smit S."/>
            <person name="van Straalen N.M."/>
            <person name="Roelofs D."/>
        </authorList>
    </citation>
    <scope>NUCLEOTIDE SEQUENCE [LARGE SCALE GENOMIC DNA]</scope>
    <source>
        <tissue evidence="4">Mixed pool</tissue>
    </source>
</reference>
<sequence length="201" mass="22162">MASNRSKTILLVCIYSMMLTLVMGANLGGKQIEFRDDDPDDDDDDWTGWNDETELSDGAIVAIAIAVIGVIFGIPILLCFCCAWCCFRGRKNKTVKTQIVAVTAPSAPQPQYQQQQPTLQPVSSNVPIKNYNSVSPIPPLASTSSSAYPVQQYGANYNRNSDVNSHIYEQPPPYYDMAMQHQHEAQGQPSTQEIGWTSPKS</sequence>
<evidence type="ECO:0000256" key="2">
    <source>
        <dbReference type="SAM" id="Phobius"/>
    </source>
</evidence>
<name>A0A1D2N4A5_ORCCI</name>
<keyword evidence="2" id="KW-0472">Membrane</keyword>
<feature type="compositionally biased region" description="Polar residues" evidence="1">
    <location>
        <begin position="185"/>
        <end position="201"/>
    </location>
</feature>
<keyword evidence="3" id="KW-0732">Signal</keyword>
<evidence type="ECO:0000256" key="1">
    <source>
        <dbReference type="SAM" id="MobiDB-lite"/>
    </source>
</evidence>
<gene>
    <name evidence="4" type="ORF">Ocin01_06562</name>
</gene>
<feature type="region of interest" description="Disordered" evidence="1">
    <location>
        <begin position="181"/>
        <end position="201"/>
    </location>
</feature>
<organism evidence="4 5">
    <name type="scientific">Orchesella cincta</name>
    <name type="common">Springtail</name>
    <name type="synonym">Podura cincta</name>
    <dbReference type="NCBI Taxonomy" id="48709"/>
    <lineage>
        <taxon>Eukaryota</taxon>
        <taxon>Metazoa</taxon>
        <taxon>Ecdysozoa</taxon>
        <taxon>Arthropoda</taxon>
        <taxon>Hexapoda</taxon>
        <taxon>Collembola</taxon>
        <taxon>Entomobryomorpha</taxon>
        <taxon>Entomobryoidea</taxon>
        <taxon>Orchesellidae</taxon>
        <taxon>Orchesellinae</taxon>
        <taxon>Orchesella</taxon>
    </lineage>
</organism>
<dbReference type="AlphaFoldDB" id="A0A1D2N4A5"/>
<evidence type="ECO:0000313" key="4">
    <source>
        <dbReference type="EMBL" id="ODN00104.1"/>
    </source>
</evidence>
<accession>A0A1D2N4A5</accession>
<protein>
    <submittedName>
        <fullName evidence="4">Uncharacterized protein</fullName>
    </submittedName>
</protein>
<dbReference type="Proteomes" id="UP000094527">
    <property type="component" value="Unassembled WGS sequence"/>
</dbReference>
<proteinExistence type="predicted"/>